<proteinExistence type="predicted"/>
<feature type="transmembrane region" description="Helical" evidence="1">
    <location>
        <begin position="74"/>
        <end position="100"/>
    </location>
</feature>
<evidence type="ECO:0000256" key="1">
    <source>
        <dbReference type="SAM" id="Phobius"/>
    </source>
</evidence>
<comment type="caution">
    <text evidence="2">The sequence shown here is derived from an EMBL/GenBank/DDBJ whole genome shotgun (WGS) entry which is preliminary data.</text>
</comment>
<dbReference type="InterPro" id="IPR008407">
    <property type="entry name" value="Brnchd-chn_aa_trnsp_AzlD"/>
</dbReference>
<keyword evidence="1" id="KW-1133">Transmembrane helix</keyword>
<reference evidence="3" key="1">
    <citation type="journal article" date="2022" name="ISME J.">
        <title>Genetic and phylogenetic analysis of dissimilatory iodate-reducing bacteria identifies potential niches across the world's oceans.</title>
        <authorList>
            <person name="Reyes-Umana V."/>
            <person name="Henning Z."/>
            <person name="Lee K."/>
            <person name="Barnum T.P."/>
            <person name="Coates J.D."/>
        </authorList>
    </citation>
    <scope>NUCLEOTIDE SEQUENCE [LARGE SCALE GENOMIC DNA]</scope>
    <source>
        <strain evidence="3">IR12</strain>
    </source>
</reference>
<name>A0A944DJ54_DENI1</name>
<gene>
    <name evidence="2" type="ORF">I8J34_22065</name>
</gene>
<dbReference type="AlphaFoldDB" id="A0A944DJ54"/>
<accession>A0A944DJ54</accession>
<dbReference type="Proteomes" id="UP000694660">
    <property type="component" value="Unassembled WGS sequence"/>
</dbReference>
<evidence type="ECO:0000313" key="3">
    <source>
        <dbReference type="Proteomes" id="UP000694660"/>
    </source>
</evidence>
<dbReference type="EMBL" id="JAEKFT010000041">
    <property type="protein sequence ID" value="MBT0963873.1"/>
    <property type="molecule type" value="Genomic_DNA"/>
</dbReference>
<keyword evidence="1" id="KW-0472">Membrane</keyword>
<keyword evidence="1" id="KW-0812">Transmembrane</keyword>
<dbReference type="RefSeq" id="WP_214363801.1">
    <property type="nucleotide sequence ID" value="NZ_JAEKFT010000041.1"/>
</dbReference>
<evidence type="ECO:0000313" key="2">
    <source>
        <dbReference type="EMBL" id="MBT0963873.1"/>
    </source>
</evidence>
<protein>
    <submittedName>
        <fullName evidence="2">AzlD domain-containing protein</fullName>
    </submittedName>
</protein>
<organism evidence="2 3">
    <name type="scientific">Denitromonas iodatirespirans</name>
    <dbReference type="NCBI Taxonomy" id="2795389"/>
    <lineage>
        <taxon>Bacteria</taxon>
        <taxon>Pseudomonadati</taxon>
        <taxon>Pseudomonadota</taxon>
        <taxon>Betaproteobacteria</taxon>
        <taxon>Rhodocyclales</taxon>
        <taxon>Zoogloeaceae</taxon>
        <taxon>Denitromonas</taxon>
    </lineage>
</organism>
<keyword evidence="3" id="KW-1185">Reference proteome</keyword>
<dbReference type="Pfam" id="PF05437">
    <property type="entry name" value="AzlD"/>
    <property type="match status" value="1"/>
</dbReference>
<sequence>MTIAALLAGMFLATYLTRASFLVFGRHLRFPPALKAALQHVPVAVLTAIIVPEALAPGGQVDISLGNPWLVGTVVAAVVARLSGHLLLSLGVSFAVFGLMRWW</sequence>